<dbReference type="AlphaFoldDB" id="A0A7W7QBZ6"/>
<evidence type="ECO:0000256" key="4">
    <source>
        <dbReference type="SAM" id="MobiDB-lite"/>
    </source>
</evidence>
<dbReference type="NCBIfam" id="TIGR04037">
    <property type="entry name" value="LLM_duo_CE1759"/>
    <property type="match status" value="1"/>
</dbReference>
<dbReference type="Gene3D" id="3.40.50.360">
    <property type="match status" value="1"/>
</dbReference>
<feature type="compositionally biased region" description="Basic and acidic residues" evidence="4">
    <location>
        <begin position="171"/>
        <end position="180"/>
    </location>
</feature>
<protein>
    <submittedName>
        <fullName evidence="6">FMN reductase</fullName>
        <ecNumber evidence="6">1.5.1.38</ecNumber>
    </submittedName>
</protein>
<name>A0A7W7QBZ6_9PSEU</name>
<keyword evidence="7" id="KW-1185">Reference proteome</keyword>
<evidence type="ECO:0000313" key="6">
    <source>
        <dbReference type="EMBL" id="MBB4910779.1"/>
    </source>
</evidence>
<dbReference type="RefSeq" id="WP_184814815.1">
    <property type="nucleotide sequence ID" value="NZ_JACHJQ010000008.1"/>
</dbReference>
<sequence length="196" mass="20569">MRLAVVTAGLRRPSSTRLLADRLTEATVAALGTATVEVIEVRDHAHDLVNHMVSGYPSDTLAPAIDAVAGAAGLIAVTPTVSASYSALFKAFFDVLEQDALRGTPVLAAATGGTARHSLVLDHAVRPLFAYLHAEVVPTTVFASPEDWGGAVAPSRLADRVTRAAEELATRMTRRGDPPPRDPYAPVPFDTLLPGA</sequence>
<evidence type="ECO:0000256" key="1">
    <source>
        <dbReference type="ARBA" id="ARBA00022630"/>
    </source>
</evidence>
<dbReference type="GO" id="GO:0052873">
    <property type="term" value="F:FMN reductase (NADPH) activity"/>
    <property type="evidence" value="ECO:0007669"/>
    <property type="project" value="UniProtKB-EC"/>
</dbReference>
<proteinExistence type="predicted"/>
<accession>A0A7W7QBZ6</accession>
<evidence type="ECO:0000259" key="5">
    <source>
        <dbReference type="Pfam" id="PF03358"/>
    </source>
</evidence>
<keyword evidence="3 6" id="KW-0560">Oxidoreductase</keyword>
<dbReference type="InterPro" id="IPR029039">
    <property type="entry name" value="Flavoprotein-like_sf"/>
</dbReference>
<comment type="caution">
    <text evidence="6">The sequence shown here is derived from an EMBL/GenBank/DDBJ whole genome shotgun (WGS) entry which is preliminary data.</text>
</comment>
<dbReference type="PANTHER" id="PTHR43408:SF2">
    <property type="entry name" value="FMN REDUCTASE (NADPH)"/>
    <property type="match status" value="1"/>
</dbReference>
<evidence type="ECO:0000256" key="3">
    <source>
        <dbReference type="ARBA" id="ARBA00023002"/>
    </source>
</evidence>
<dbReference type="InterPro" id="IPR023932">
    <property type="entry name" value="CE1759_FMN_reduct"/>
</dbReference>
<feature type="region of interest" description="Disordered" evidence="4">
    <location>
        <begin position="171"/>
        <end position="196"/>
    </location>
</feature>
<feature type="domain" description="NADPH-dependent FMN reductase-like" evidence="5">
    <location>
        <begin position="1"/>
        <end position="148"/>
    </location>
</feature>
<gene>
    <name evidence="6" type="ORF">FHR82_007038</name>
</gene>
<organism evidence="6 7">
    <name type="scientific">Actinophytocola algeriensis</name>
    <dbReference type="NCBI Taxonomy" id="1768010"/>
    <lineage>
        <taxon>Bacteria</taxon>
        <taxon>Bacillati</taxon>
        <taxon>Actinomycetota</taxon>
        <taxon>Actinomycetes</taxon>
        <taxon>Pseudonocardiales</taxon>
        <taxon>Pseudonocardiaceae</taxon>
    </lineage>
</organism>
<dbReference type="InterPro" id="IPR005025">
    <property type="entry name" value="FMN_Rdtase-like_dom"/>
</dbReference>
<dbReference type="EC" id="1.5.1.38" evidence="6"/>
<dbReference type="EMBL" id="JACHJQ010000008">
    <property type="protein sequence ID" value="MBB4910779.1"/>
    <property type="molecule type" value="Genomic_DNA"/>
</dbReference>
<dbReference type="PANTHER" id="PTHR43408">
    <property type="entry name" value="FMN REDUCTASE (NADPH)"/>
    <property type="match status" value="1"/>
</dbReference>
<reference evidence="6 7" key="1">
    <citation type="submission" date="2020-08" db="EMBL/GenBank/DDBJ databases">
        <title>Genomic Encyclopedia of Type Strains, Phase III (KMG-III): the genomes of soil and plant-associated and newly described type strains.</title>
        <authorList>
            <person name="Whitman W."/>
        </authorList>
    </citation>
    <scope>NUCLEOTIDE SEQUENCE [LARGE SCALE GENOMIC DNA]</scope>
    <source>
        <strain evidence="6 7">CECT 8960</strain>
    </source>
</reference>
<dbReference type="Proteomes" id="UP000520767">
    <property type="component" value="Unassembled WGS sequence"/>
</dbReference>
<dbReference type="SUPFAM" id="SSF52218">
    <property type="entry name" value="Flavoproteins"/>
    <property type="match status" value="1"/>
</dbReference>
<dbReference type="Pfam" id="PF03358">
    <property type="entry name" value="FMN_red"/>
    <property type="match status" value="1"/>
</dbReference>
<keyword evidence="2" id="KW-0288">FMN</keyword>
<dbReference type="InterPro" id="IPR051814">
    <property type="entry name" value="NAD(P)H-dep_FMN_reductase"/>
</dbReference>
<evidence type="ECO:0000313" key="7">
    <source>
        <dbReference type="Proteomes" id="UP000520767"/>
    </source>
</evidence>
<evidence type="ECO:0000256" key="2">
    <source>
        <dbReference type="ARBA" id="ARBA00022643"/>
    </source>
</evidence>
<keyword evidence="1" id="KW-0285">Flavoprotein</keyword>